<dbReference type="InterPro" id="IPR006664">
    <property type="entry name" value="OMP_bac"/>
</dbReference>
<dbReference type="PANTHER" id="PTHR30329:SF21">
    <property type="entry name" value="LIPOPROTEIN YIAD-RELATED"/>
    <property type="match status" value="1"/>
</dbReference>
<evidence type="ECO:0000259" key="12">
    <source>
        <dbReference type="PROSITE" id="PS51123"/>
    </source>
</evidence>
<dbReference type="SUPFAM" id="SSF103088">
    <property type="entry name" value="OmpA-like"/>
    <property type="match status" value="1"/>
</dbReference>
<protein>
    <recommendedName>
        <fullName evidence="12">OmpA-like domain-containing protein</fullName>
    </recommendedName>
</protein>
<comment type="similarity">
    <text evidence="3">Belongs to the MotB family.</text>
</comment>
<dbReference type="Proteomes" id="UP000196475">
    <property type="component" value="Unassembled WGS sequence"/>
</dbReference>
<accession>A0A1Y3PRH1</accession>
<dbReference type="InterPro" id="IPR006665">
    <property type="entry name" value="OmpA-like"/>
</dbReference>
<name>A0A1Y3PRH1_9BACI</name>
<gene>
    <name evidence="13" type="ORF">BAA01_14125</name>
</gene>
<evidence type="ECO:0000313" key="14">
    <source>
        <dbReference type="Proteomes" id="UP000196475"/>
    </source>
</evidence>
<keyword evidence="6 11" id="KW-1133">Transmembrane helix</keyword>
<organism evidence="13 14">
    <name type="scientific">Bacillus thermozeamaize</name>
    <dbReference type="NCBI Taxonomy" id="230954"/>
    <lineage>
        <taxon>Bacteria</taxon>
        <taxon>Bacillati</taxon>
        <taxon>Bacillota</taxon>
        <taxon>Bacilli</taxon>
        <taxon>Bacillales</taxon>
        <taxon>Bacillaceae</taxon>
        <taxon>Bacillus</taxon>
    </lineage>
</organism>
<dbReference type="AlphaFoldDB" id="A0A1Y3PRH1"/>
<evidence type="ECO:0000256" key="3">
    <source>
        <dbReference type="ARBA" id="ARBA00008914"/>
    </source>
</evidence>
<comment type="subcellular location">
    <subcellularLocation>
        <location evidence="1">Cell membrane</location>
        <topology evidence="1">Single-pass membrane protein</topology>
    </subcellularLocation>
    <subcellularLocation>
        <location evidence="2">Cell outer membrane</location>
    </subcellularLocation>
</comment>
<reference evidence="14" key="1">
    <citation type="submission" date="2016-06" db="EMBL/GenBank/DDBJ databases">
        <authorList>
            <person name="Nascimento L."/>
            <person name="Pereira R.V."/>
            <person name="Martins L.F."/>
            <person name="Quaggio R.B."/>
            <person name="Silva A.M."/>
            <person name="Setubal J.C."/>
        </authorList>
    </citation>
    <scope>NUCLEOTIDE SEQUENCE [LARGE SCALE GENOMIC DNA]</scope>
</reference>
<dbReference type="InterPro" id="IPR050330">
    <property type="entry name" value="Bact_OuterMem_StrucFunc"/>
</dbReference>
<evidence type="ECO:0000256" key="9">
    <source>
        <dbReference type="PROSITE-ProRule" id="PRU00473"/>
    </source>
</evidence>
<dbReference type="InterPro" id="IPR036737">
    <property type="entry name" value="OmpA-like_sf"/>
</dbReference>
<feature type="transmembrane region" description="Helical" evidence="11">
    <location>
        <begin position="20"/>
        <end position="38"/>
    </location>
</feature>
<evidence type="ECO:0000256" key="6">
    <source>
        <dbReference type="ARBA" id="ARBA00022989"/>
    </source>
</evidence>
<sequence length="275" mass="30910">MRKRKRQEHPENIERWLVSYADMLTVLLIFFVVLYAMSQIDTSKFERLRLSLAEQFSSPFLINLGQPGPAAGEDVLDPTFDDLENPLTKNPEGDPVTDTSPSQTGKAMSGGQEIEALYSQLQSFIQKNQLQNQISLINKPEGISLSFQEVLLFDTGKAEMKPEGQAHLKSIVEMIKQVPNAVSIEGHTDRRPIHTKEFPSNWELSTARALTVLHFMVDQGVDPARLHVVGYGEYKPLSKDNLQRNRRVDLVILRDQPANATGNQEAGKDKTGQKE</sequence>
<keyword evidence="7 9" id="KW-0472">Membrane</keyword>
<dbReference type="CDD" id="cd07185">
    <property type="entry name" value="OmpA_C-like"/>
    <property type="match status" value="1"/>
</dbReference>
<evidence type="ECO:0000256" key="8">
    <source>
        <dbReference type="ARBA" id="ARBA00023237"/>
    </source>
</evidence>
<dbReference type="PRINTS" id="PR01021">
    <property type="entry name" value="OMPADOMAIN"/>
</dbReference>
<evidence type="ECO:0000313" key="13">
    <source>
        <dbReference type="EMBL" id="OUM88767.1"/>
    </source>
</evidence>
<evidence type="ECO:0000256" key="7">
    <source>
        <dbReference type="ARBA" id="ARBA00023136"/>
    </source>
</evidence>
<dbReference type="Gene3D" id="3.30.1330.60">
    <property type="entry name" value="OmpA-like domain"/>
    <property type="match status" value="1"/>
</dbReference>
<proteinExistence type="inferred from homology"/>
<keyword evidence="4" id="KW-1003">Cell membrane</keyword>
<feature type="region of interest" description="Disordered" evidence="10">
    <location>
        <begin position="255"/>
        <end position="275"/>
    </location>
</feature>
<dbReference type="GO" id="GO:0005886">
    <property type="term" value="C:plasma membrane"/>
    <property type="evidence" value="ECO:0007669"/>
    <property type="project" value="UniProtKB-SubCell"/>
</dbReference>
<dbReference type="Pfam" id="PF13677">
    <property type="entry name" value="MotB_plug"/>
    <property type="match status" value="1"/>
</dbReference>
<feature type="region of interest" description="Disordered" evidence="10">
    <location>
        <begin position="80"/>
        <end position="109"/>
    </location>
</feature>
<comment type="caution">
    <text evidence="13">The sequence shown here is derived from an EMBL/GenBank/DDBJ whole genome shotgun (WGS) entry which is preliminary data.</text>
</comment>
<keyword evidence="8" id="KW-0998">Cell outer membrane</keyword>
<dbReference type="Pfam" id="PF00691">
    <property type="entry name" value="OmpA"/>
    <property type="match status" value="1"/>
</dbReference>
<evidence type="ECO:0000256" key="5">
    <source>
        <dbReference type="ARBA" id="ARBA00022692"/>
    </source>
</evidence>
<dbReference type="EMBL" id="LZRT01000056">
    <property type="protein sequence ID" value="OUM88767.1"/>
    <property type="molecule type" value="Genomic_DNA"/>
</dbReference>
<dbReference type="InterPro" id="IPR025713">
    <property type="entry name" value="MotB-like_N_dom"/>
</dbReference>
<feature type="domain" description="OmpA-like" evidence="12">
    <location>
        <begin position="141"/>
        <end position="256"/>
    </location>
</feature>
<dbReference type="PANTHER" id="PTHR30329">
    <property type="entry name" value="STATOR ELEMENT OF FLAGELLAR MOTOR COMPLEX"/>
    <property type="match status" value="1"/>
</dbReference>
<dbReference type="GO" id="GO:0009279">
    <property type="term" value="C:cell outer membrane"/>
    <property type="evidence" value="ECO:0007669"/>
    <property type="project" value="UniProtKB-SubCell"/>
</dbReference>
<evidence type="ECO:0000256" key="4">
    <source>
        <dbReference type="ARBA" id="ARBA00022475"/>
    </source>
</evidence>
<keyword evidence="5 11" id="KW-0812">Transmembrane</keyword>
<feature type="compositionally biased region" description="Polar residues" evidence="10">
    <location>
        <begin position="97"/>
        <end position="106"/>
    </location>
</feature>
<evidence type="ECO:0000256" key="11">
    <source>
        <dbReference type="SAM" id="Phobius"/>
    </source>
</evidence>
<evidence type="ECO:0000256" key="10">
    <source>
        <dbReference type="SAM" id="MobiDB-lite"/>
    </source>
</evidence>
<dbReference type="PROSITE" id="PS51123">
    <property type="entry name" value="OMPA_2"/>
    <property type="match status" value="1"/>
</dbReference>
<evidence type="ECO:0000256" key="1">
    <source>
        <dbReference type="ARBA" id="ARBA00004162"/>
    </source>
</evidence>
<feature type="compositionally biased region" description="Basic and acidic residues" evidence="10">
    <location>
        <begin position="266"/>
        <end position="275"/>
    </location>
</feature>
<evidence type="ECO:0000256" key="2">
    <source>
        <dbReference type="ARBA" id="ARBA00004442"/>
    </source>
</evidence>